<sequence length="463" mass="51595">MKFTPAKSLILGLFLTGSILSCKVDNPAPTPTGTDKSNETINSWVYDNMKYWYLWSDQMPAKQTSAASPEDYFYTLLNDYPNTDRFSWIEEDVEALTNSLNGINKVFGMKYTIYYLDNAQTNVGFFITYVIKGSPAEKAGLKRGDIILTVNGTQLDKNNYGTLTSAETATFGLGKVASGVFSLSGTTVQVTKAEVQDNPVHYWKVIEKGNKKIGYLVYSQFISAFDNNLRQVFGEFKSKGVNELVLDLRLNPGGYISSADILASLIVKNLNTDNVIHSDQWNANVTKDRPTYTTPTKFRNEPNNLGTLNRLYVLTSTGTASASELIINGLRPYMDVILIGAHTYGKNVGSVTLSDSQKRWKWAMQPIVLRTVNSKGESNYGTKEGFKPDYAVTDNVIPFKTWGDENETLLKKALELITGEVATQQIDPNARTSVSAMKGEPLKVNESENPYQNRKEMYVTFPK</sequence>
<dbReference type="OrthoDB" id="7168509at2"/>
<dbReference type="Gene3D" id="3.30.750.170">
    <property type="match status" value="1"/>
</dbReference>
<dbReference type="InterPro" id="IPR005151">
    <property type="entry name" value="Tail-specific_protease"/>
</dbReference>
<dbReference type="CDD" id="cd07561">
    <property type="entry name" value="Peptidase_S41_CPP_like"/>
    <property type="match status" value="1"/>
</dbReference>
<evidence type="ECO:0000259" key="2">
    <source>
        <dbReference type="PROSITE" id="PS50106"/>
    </source>
</evidence>
<organism evidence="3 4">
    <name type="scientific">Emticicia agri</name>
    <dbReference type="NCBI Taxonomy" id="2492393"/>
    <lineage>
        <taxon>Bacteria</taxon>
        <taxon>Pseudomonadati</taxon>
        <taxon>Bacteroidota</taxon>
        <taxon>Cytophagia</taxon>
        <taxon>Cytophagales</taxon>
        <taxon>Leadbetterellaceae</taxon>
        <taxon>Emticicia</taxon>
    </lineage>
</organism>
<dbReference type="SMART" id="SM00228">
    <property type="entry name" value="PDZ"/>
    <property type="match status" value="1"/>
</dbReference>
<keyword evidence="4" id="KW-1185">Reference proteome</keyword>
<protein>
    <submittedName>
        <fullName evidence="3">PDZ domain-containing protein</fullName>
    </submittedName>
</protein>
<dbReference type="InterPro" id="IPR041489">
    <property type="entry name" value="PDZ_6"/>
</dbReference>
<dbReference type="PROSITE" id="PS51257">
    <property type="entry name" value="PROKAR_LIPOPROTEIN"/>
    <property type="match status" value="1"/>
</dbReference>
<dbReference type="GO" id="GO:0008236">
    <property type="term" value="F:serine-type peptidase activity"/>
    <property type="evidence" value="ECO:0007669"/>
    <property type="project" value="InterPro"/>
</dbReference>
<feature type="domain" description="PDZ" evidence="2">
    <location>
        <begin position="92"/>
        <end position="155"/>
    </location>
</feature>
<dbReference type="InterPro" id="IPR001478">
    <property type="entry name" value="PDZ"/>
</dbReference>
<dbReference type="GO" id="GO:0030288">
    <property type="term" value="C:outer membrane-bounded periplasmic space"/>
    <property type="evidence" value="ECO:0007669"/>
    <property type="project" value="TreeGrafter"/>
</dbReference>
<dbReference type="AlphaFoldDB" id="A0A4Q5LWW8"/>
<dbReference type="GO" id="GO:0007165">
    <property type="term" value="P:signal transduction"/>
    <property type="evidence" value="ECO:0007669"/>
    <property type="project" value="TreeGrafter"/>
</dbReference>
<feature type="chain" id="PRO_5020351895" evidence="1">
    <location>
        <begin position="24"/>
        <end position="463"/>
    </location>
</feature>
<evidence type="ECO:0000313" key="4">
    <source>
        <dbReference type="Proteomes" id="UP000293162"/>
    </source>
</evidence>
<proteinExistence type="predicted"/>
<dbReference type="Pfam" id="PF18294">
    <property type="entry name" value="Pept_S41_N"/>
    <property type="match status" value="1"/>
</dbReference>
<dbReference type="Gene3D" id="3.90.226.10">
    <property type="entry name" value="2-enoyl-CoA Hydratase, Chain A, domain 1"/>
    <property type="match status" value="1"/>
</dbReference>
<dbReference type="GO" id="GO:0006508">
    <property type="term" value="P:proteolysis"/>
    <property type="evidence" value="ECO:0007669"/>
    <property type="project" value="InterPro"/>
</dbReference>
<dbReference type="RefSeq" id="WP_130022768.1">
    <property type="nucleotide sequence ID" value="NZ_SEWF01000031.1"/>
</dbReference>
<comment type="caution">
    <text evidence="3">The sequence shown here is derived from an EMBL/GenBank/DDBJ whole genome shotgun (WGS) entry which is preliminary data.</text>
</comment>
<dbReference type="Pfam" id="PF03572">
    <property type="entry name" value="Peptidase_S41"/>
    <property type="match status" value="1"/>
</dbReference>
<dbReference type="GO" id="GO:0004175">
    <property type="term" value="F:endopeptidase activity"/>
    <property type="evidence" value="ECO:0007669"/>
    <property type="project" value="TreeGrafter"/>
</dbReference>
<evidence type="ECO:0000313" key="3">
    <source>
        <dbReference type="EMBL" id="RYU94079.1"/>
    </source>
</evidence>
<feature type="signal peptide" evidence="1">
    <location>
        <begin position="1"/>
        <end position="23"/>
    </location>
</feature>
<dbReference type="PANTHER" id="PTHR32060">
    <property type="entry name" value="TAIL-SPECIFIC PROTEASE"/>
    <property type="match status" value="1"/>
</dbReference>
<dbReference type="Proteomes" id="UP000293162">
    <property type="component" value="Unassembled WGS sequence"/>
</dbReference>
<dbReference type="EMBL" id="SEWF01000031">
    <property type="protein sequence ID" value="RYU94079.1"/>
    <property type="molecule type" value="Genomic_DNA"/>
</dbReference>
<dbReference type="InterPro" id="IPR029045">
    <property type="entry name" value="ClpP/crotonase-like_dom_sf"/>
</dbReference>
<reference evidence="3 4" key="1">
    <citation type="submission" date="2019-02" db="EMBL/GenBank/DDBJ databases">
        <title>Bacterial novel species Emticicia sp. 17J42-9 isolated from soil.</title>
        <authorList>
            <person name="Jung H.-Y."/>
        </authorList>
    </citation>
    <scope>NUCLEOTIDE SEQUENCE [LARGE SCALE GENOMIC DNA]</scope>
    <source>
        <strain evidence="3 4">17J42-9</strain>
    </source>
</reference>
<dbReference type="PANTHER" id="PTHR32060:SF30">
    <property type="entry name" value="CARBOXY-TERMINAL PROCESSING PROTEASE CTPA"/>
    <property type="match status" value="1"/>
</dbReference>
<dbReference type="SMART" id="SM00245">
    <property type="entry name" value="TSPc"/>
    <property type="match status" value="1"/>
</dbReference>
<dbReference type="PROSITE" id="PS50106">
    <property type="entry name" value="PDZ"/>
    <property type="match status" value="1"/>
</dbReference>
<dbReference type="InterPro" id="IPR036034">
    <property type="entry name" value="PDZ_sf"/>
</dbReference>
<gene>
    <name evidence="3" type="ORF">EWM59_18635</name>
</gene>
<keyword evidence="1" id="KW-0732">Signal</keyword>
<evidence type="ECO:0000256" key="1">
    <source>
        <dbReference type="SAM" id="SignalP"/>
    </source>
</evidence>
<accession>A0A4Q5LWW8</accession>
<dbReference type="Gene3D" id="2.30.42.10">
    <property type="match status" value="1"/>
</dbReference>
<name>A0A4Q5LWW8_9BACT</name>
<dbReference type="Pfam" id="PF17820">
    <property type="entry name" value="PDZ_6"/>
    <property type="match status" value="1"/>
</dbReference>
<dbReference type="SUPFAM" id="SSF52096">
    <property type="entry name" value="ClpP/crotonase"/>
    <property type="match status" value="1"/>
</dbReference>
<dbReference type="SUPFAM" id="SSF50156">
    <property type="entry name" value="PDZ domain-like"/>
    <property type="match status" value="1"/>
</dbReference>
<dbReference type="InterPro" id="IPR041613">
    <property type="entry name" value="Pept_S41_N"/>
</dbReference>